<comment type="caution">
    <text evidence="2">The sequence shown here is derived from an EMBL/GenBank/DDBJ whole genome shotgun (WGS) entry which is preliminary data.</text>
</comment>
<feature type="region of interest" description="Disordered" evidence="1">
    <location>
        <begin position="55"/>
        <end position="84"/>
    </location>
</feature>
<keyword evidence="3" id="KW-1185">Reference proteome</keyword>
<dbReference type="RefSeq" id="WP_382391704.1">
    <property type="nucleotide sequence ID" value="NZ_JBHUNA010000008.1"/>
</dbReference>
<feature type="compositionally biased region" description="Basic and acidic residues" evidence="1">
    <location>
        <begin position="56"/>
        <end position="80"/>
    </location>
</feature>
<dbReference type="Proteomes" id="UP001597502">
    <property type="component" value="Unassembled WGS sequence"/>
</dbReference>
<organism evidence="2 3">
    <name type="scientific">Lentibacillus juripiscarius</name>
    <dbReference type="NCBI Taxonomy" id="257446"/>
    <lineage>
        <taxon>Bacteria</taxon>
        <taxon>Bacillati</taxon>
        <taxon>Bacillota</taxon>
        <taxon>Bacilli</taxon>
        <taxon>Bacillales</taxon>
        <taxon>Bacillaceae</taxon>
        <taxon>Lentibacillus</taxon>
    </lineage>
</organism>
<protein>
    <submittedName>
        <fullName evidence="2">Uncharacterized protein</fullName>
    </submittedName>
</protein>
<evidence type="ECO:0000313" key="3">
    <source>
        <dbReference type="Proteomes" id="UP001597502"/>
    </source>
</evidence>
<sequence>MIKKIQTGGDFMGFIESSEELMNRIENMDRDNSVFHFSIPGKGKFTLVLQEEDEDSIKSDVEKNPQLKQMIEESKSEYKKGKGMSTSELLNSLSAKDFE</sequence>
<proteinExistence type="predicted"/>
<evidence type="ECO:0000313" key="2">
    <source>
        <dbReference type="EMBL" id="MFD2760325.1"/>
    </source>
</evidence>
<reference evidence="3" key="1">
    <citation type="journal article" date="2019" name="Int. J. Syst. Evol. Microbiol.">
        <title>The Global Catalogue of Microorganisms (GCM) 10K type strain sequencing project: providing services to taxonomists for standard genome sequencing and annotation.</title>
        <authorList>
            <consortium name="The Broad Institute Genomics Platform"/>
            <consortium name="The Broad Institute Genome Sequencing Center for Infectious Disease"/>
            <person name="Wu L."/>
            <person name="Ma J."/>
        </authorList>
    </citation>
    <scope>NUCLEOTIDE SEQUENCE [LARGE SCALE GENOMIC DNA]</scope>
    <source>
        <strain evidence="3">TISTR 1535</strain>
    </source>
</reference>
<accession>A0ABW5V4C6</accession>
<gene>
    <name evidence="2" type="ORF">ACFSUO_04970</name>
</gene>
<evidence type="ECO:0000256" key="1">
    <source>
        <dbReference type="SAM" id="MobiDB-lite"/>
    </source>
</evidence>
<name>A0ABW5V4C6_9BACI</name>
<dbReference type="EMBL" id="JBHUNA010000008">
    <property type="protein sequence ID" value="MFD2760325.1"/>
    <property type="molecule type" value="Genomic_DNA"/>
</dbReference>